<keyword evidence="1" id="KW-0812">Transmembrane</keyword>
<dbReference type="EMBL" id="CAWVOH010000002">
    <property type="protein sequence ID" value="CAK8054531.1"/>
    <property type="molecule type" value="Genomic_DNA"/>
</dbReference>
<keyword evidence="1" id="KW-1133">Transmembrane helix</keyword>
<sequence length="476" mass="53654">MKQQEWLSNFKKEYGRNPNLDEFEAAQKQGFPVEKVTDSEGDLKAWVQAFEQEKGRQPSFAEVQQRKAAEEVAPLSQPKQMKAWVLAFEQQYGYTPSLDEVLAYKDFLEHPEKYAALQEQSDQDGLRRKRIVNIIKIAVLSIVGLLLLAMALLAYGKHYYSYQTTLARDANILKSYDSARYAKISKWSKSDKPISADDLEAMAAYMKGEKMSSAEIQQWIERPDKGVSLKKDGKAWFMFQRYSLKYEPTNIEVSTNQSGLSILANNRTVTSHSSSDGYMTIKNKVPGLYNLVAEGKVDGKKVRATNSNYFGGPTNGVISLNVDKNSKDEDLSDDDAMDLMSNMANSLNEYSISDGNFKDADGVFKGGAGNKSYKSFTDLISHNLHHAKRNADAVNFNLVNVTDVDKKSKQTATVKFEMAEEFDYSCDTDPKNGTAGTKIQRYLMTAHLVYDKDKKQWLIDSVDSKQKKLSEDDNVN</sequence>
<dbReference type="Pfam" id="PF25155">
    <property type="entry name" value="NTF2_YvbJ"/>
    <property type="match status" value="1"/>
</dbReference>
<accession>A0ABP0ETU4</accession>
<organism evidence="3 4">
    <name type="scientific">Eupransor demetentiae</name>
    <dbReference type="NCBI Taxonomy" id="3109584"/>
    <lineage>
        <taxon>Bacteria</taxon>
        <taxon>Bacillati</taxon>
        <taxon>Bacillota</taxon>
        <taxon>Bacilli</taxon>
        <taxon>Lactobacillales</taxon>
        <taxon>Lactobacillaceae</taxon>
        <taxon>Eupransor</taxon>
    </lineage>
</organism>
<gene>
    <name evidence="3" type="ORF">R54876_GBNLAHCA_01101</name>
</gene>
<dbReference type="RefSeq" id="WP_349642079.1">
    <property type="nucleotide sequence ID" value="NZ_CAWVOH010000002.1"/>
</dbReference>
<keyword evidence="1" id="KW-0472">Membrane</keyword>
<dbReference type="InterPro" id="IPR056902">
    <property type="entry name" value="NTF2_YvbJ"/>
</dbReference>
<proteinExistence type="predicted"/>
<feature type="domain" description="YvbJ-like NTF2-like" evidence="2">
    <location>
        <begin position="393"/>
        <end position="463"/>
    </location>
</feature>
<dbReference type="PANTHER" id="PTHR40038">
    <property type="entry name" value="MEMBRANE-ASSOCIATED PROTEIN TCAA"/>
    <property type="match status" value="1"/>
</dbReference>
<evidence type="ECO:0000313" key="3">
    <source>
        <dbReference type="EMBL" id="CAK8054531.1"/>
    </source>
</evidence>
<comment type="caution">
    <text evidence="3">The sequence shown here is derived from an EMBL/GenBank/DDBJ whole genome shotgun (WGS) entry which is preliminary data.</text>
</comment>
<evidence type="ECO:0000256" key="1">
    <source>
        <dbReference type="SAM" id="Phobius"/>
    </source>
</evidence>
<keyword evidence="4" id="KW-1185">Reference proteome</keyword>
<name>A0ABP0ETU4_9LACO</name>
<feature type="transmembrane region" description="Helical" evidence="1">
    <location>
        <begin position="137"/>
        <end position="156"/>
    </location>
</feature>
<dbReference type="Proteomes" id="UP001314241">
    <property type="component" value="Unassembled WGS sequence"/>
</dbReference>
<evidence type="ECO:0000313" key="4">
    <source>
        <dbReference type="Proteomes" id="UP001314241"/>
    </source>
</evidence>
<evidence type="ECO:0000259" key="2">
    <source>
        <dbReference type="Pfam" id="PF25155"/>
    </source>
</evidence>
<dbReference type="PANTHER" id="PTHR40038:SF1">
    <property type="entry name" value="MEMBRANE-ASSOCIATED PROTEIN TCAA"/>
    <property type="match status" value="1"/>
</dbReference>
<reference evidence="3 4" key="1">
    <citation type="submission" date="2024-01" db="EMBL/GenBank/DDBJ databases">
        <authorList>
            <person name="Botero Cardona J."/>
        </authorList>
    </citation>
    <scope>NUCLEOTIDE SEQUENCE [LARGE SCALE GENOMIC DNA]</scope>
    <source>
        <strain evidence="3 4">LMG 33000</strain>
    </source>
</reference>
<protein>
    <submittedName>
        <fullName evidence="3">Contains N-terminal Zn ribbon domain (YvbJ)</fullName>
    </submittedName>
</protein>